<dbReference type="PANTHER" id="PTHR33327">
    <property type="entry name" value="ENDONUCLEASE"/>
    <property type="match status" value="1"/>
</dbReference>
<protein>
    <recommendedName>
        <fullName evidence="2">DUF7041 domain-containing protein</fullName>
    </recommendedName>
</protein>
<accession>A0A8T0F7K6</accession>
<comment type="caution">
    <text evidence="3">The sequence shown here is derived from an EMBL/GenBank/DDBJ whole genome shotgun (WGS) entry which is preliminary data.</text>
</comment>
<dbReference type="Pfam" id="PF23055">
    <property type="entry name" value="DUF7041"/>
    <property type="match status" value="1"/>
</dbReference>
<feature type="domain" description="DUF7041" evidence="2">
    <location>
        <begin position="1"/>
        <end position="68"/>
    </location>
</feature>
<gene>
    <name evidence="3" type="ORF">HNY73_007967</name>
</gene>
<reference evidence="3" key="2">
    <citation type="submission" date="2020-06" db="EMBL/GenBank/DDBJ databases">
        <authorList>
            <person name="Sheffer M."/>
        </authorList>
    </citation>
    <scope>NUCLEOTIDE SEQUENCE</scope>
</reference>
<organism evidence="3 4">
    <name type="scientific">Argiope bruennichi</name>
    <name type="common">Wasp spider</name>
    <name type="synonym">Aranea bruennichi</name>
    <dbReference type="NCBI Taxonomy" id="94029"/>
    <lineage>
        <taxon>Eukaryota</taxon>
        <taxon>Metazoa</taxon>
        <taxon>Ecdysozoa</taxon>
        <taxon>Arthropoda</taxon>
        <taxon>Chelicerata</taxon>
        <taxon>Arachnida</taxon>
        <taxon>Araneae</taxon>
        <taxon>Araneomorphae</taxon>
        <taxon>Entelegynae</taxon>
        <taxon>Araneoidea</taxon>
        <taxon>Araneidae</taxon>
        <taxon>Argiope</taxon>
    </lineage>
</organism>
<evidence type="ECO:0000313" key="3">
    <source>
        <dbReference type="EMBL" id="KAF8786215.1"/>
    </source>
</evidence>
<dbReference type="PANTHER" id="PTHR33327:SF3">
    <property type="entry name" value="RNA-DIRECTED DNA POLYMERASE"/>
    <property type="match status" value="1"/>
</dbReference>
<reference evidence="3" key="1">
    <citation type="journal article" date="2020" name="bioRxiv">
        <title>Chromosome-level reference genome of the European wasp spider Argiope bruennichi: a resource for studies on range expansion and evolutionary adaptation.</title>
        <authorList>
            <person name="Sheffer M.M."/>
            <person name="Hoppe A."/>
            <person name="Krehenwinkel H."/>
            <person name="Uhl G."/>
            <person name="Kuss A.W."/>
            <person name="Jensen L."/>
            <person name="Jensen C."/>
            <person name="Gillespie R.G."/>
            <person name="Hoff K.J."/>
            <person name="Prost S."/>
        </authorList>
    </citation>
    <scope>NUCLEOTIDE SEQUENCE</scope>
</reference>
<keyword evidence="4" id="KW-1185">Reference proteome</keyword>
<dbReference type="Proteomes" id="UP000807504">
    <property type="component" value="Unassembled WGS sequence"/>
</dbReference>
<evidence type="ECO:0000259" key="2">
    <source>
        <dbReference type="Pfam" id="PF23055"/>
    </source>
</evidence>
<dbReference type="InterPro" id="IPR055469">
    <property type="entry name" value="DUF7041"/>
</dbReference>
<proteinExistence type="predicted"/>
<name>A0A8T0F7K6_ARGBR</name>
<dbReference type="EMBL" id="JABXBU010000015">
    <property type="protein sequence ID" value="KAF8786215.1"/>
    <property type="molecule type" value="Genomic_DNA"/>
</dbReference>
<sequence>MESQFMLAGITMEITKFHHVVSVLQPEELAIVGDLILKPPTENPYTALRAQLCSQYTESEEQRLRDLISGIQLGDRKPLRLLLEMKSKAGNRTSDNLIPFPATSSNQRTADSCYL</sequence>
<dbReference type="AlphaFoldDB" id="A0A8T0F7K6"/>
<feature type="region of interest" description="Disordered" evidence="1">
    <location>
        <begin position="91"/>
        <end position="115"/>
    </location>
</feature>
<evidence type="ECO:0000313" key="4">
    <source>
        <dbReference type="Proteomes" id="UP000807504"/>
    </source>
</evidence>
<evidence type="ECO:0000256" key="1">
    <source>
        <dbReference type="SAM" id="MobiDB-lite"/>
    </source>
</evidence>